<keyword evidence="3" id="KW-1185">Reference proteome</keyword>
<dbReference type="EMBL" id="BAAAQY010000004">
    <property type="protein sequence ID" value="GAA2231202.1"/>
    <property type="molecule type" value="Genomic_DNA"/>
</dbReference>
<reference evidence="3" key="1">
    <citation type="journal article" date="2019" name="Int. J. Syst. Evol. Microbiol.">
        <title>The Global Catalogue of Microorganisms (GCM) 10K type strain sequencing project: providing services to taxonomists for standard genome sequencing and annotation.</title>
        <authorList>
            <consortium name="The Broad Institute Genomics Platform"/>
            <consortium name="The Broad Institute Genome Sequencing Center for Infectious Disease"/>
            <person name="Wu L."/>
            <person name="Ma J."/>
        </authorList>
    </citation>
    <scope>NUCLEOTIDE SEQUENCE [LARGE SCALE GENOMIC DNA]</scope>
    <source>
        <strain evidence="3">JCM 16117</strain>
    </source>
</reference>
<feature type="region of interest" description="Disordered" evidence="1">
    <location>
        <begin position="1"/>
        <end position="75"/>
    </location>
</feature>
<evidence type="ECO:0000313" key="3">
    <source>
        <dbReference type="Proteomes" id="UP001500929"/>
    </source>
</evidence>
<feature type="compositionally biased region" description="Low complexity" evidence="1">
    <location>
        <begin position="39"/>
        <end position="60"/>
    </location>
</feature>
<evidence type="ECO:0000313" key="2">
    <source>
        <dbReference type="EMBL" id="GAA2231202.1"/>
    </source>
</evidence>
<feature type="compositionally biased region" description="Basic and acidic residues" evidence="1">
    <location>
        <begin position="61"/>
        <end position="75"/>
    </location>
</feature>
<accession>A0ABP5QEN9</accession>
<dbReference type="RefSeq" id="WP_259479004.1">
    <property type="nucleotide sequence ID" value="NZ_BAAAQY010000004.1"/>
</dbReference>
<proteinExistence type="predicted"/>
<feature type="compositionally biased region" description="Basic residues" evidence="1">
    <location>
        <begin position="1"/>
        <end position="10"/>
    </location>
</feature>
<name>A0ABP5QEN9_9MICO</name>
<dbReference type="Proteomes" id="UP001500929">
    <property type="component" value="Unassembled WGS sequence"/>
</dbReference>
<organism evidence="2 3">
    <name type="scientific">Herbiconiux moechotypicola</name>
    <dbReference type="NCBI Taxonomy" id="637393"/>
    <lineage>
        <taxon>Bacteria</taxon>
        <taxon>Bacillati</taxon>
        <taxon>Actinomycetota</taxon>
        <taxon>Actinomycetes</taxon>
        <taxon>Micrococcales</taxon>
        <taxon>Microbacteriaceae</taxon>
        <taxon>Herbiconiux</taxon>
    </lineage>
</organism>
<protein>
    <submittedName>
        <fullName evidence="2">Uncharacterized protein</fullName>
    </submittedName>
</protein>
<sequence>MDVRKSGRRRVSTDAVPGSDPTPQAGEGSPVRATEDTDAAWGGAAGRPRASGASGAAGRPSENDERLKRDVPPHW</sequence>
<comment type="caution">
    <text evidence="2">The sequence shown here is derived from an EMBL/GenBank/DDBJ whole genome shotgun (WGS) entry which is preliminary data.</text>
</comment>
<evidence type="ECO:0000256" key="1">
    <source>
        <dbReference type="SAM" id="MobiDB-lite"/>
    </source>
</evidence>
<gene>
    <name evidence="2" type="ORF">GCM10009851_15030</name>
</gene>